<reference evidence="2 3" key="1">
    <citation type="submission" date="2017-04" db="EMBL/GenBank/DDBJ databases">
        <title>The genome sequence of Weissella cibaria isolated from wild Drosophila.</title>
        <authorList>
            <person name="Ricks N.J."/>
            <person name="Carroll C."/>
            <person name="Walters A."/>
            <person name="Newell P.D."/>
            <person name="Chaston J.M."/>
        </authorList>
    </citation>
    <scope>NUCLEOTIDE SEQUENCE [LARGE SCALE GENOMIC DNA]</scope>
    <source>
        <strain evidence="2 3">DmW_103</strain>
    </source>
</reference>
<dbReference type="InterPro" id="IPR010359">
    <property type="entry name" value="IrrE_HExxH"/>
</dbReference>
<organism evidence="2 3">
    <name type="scientific">Weissella cibaria</name>
    <dbReference type="NCBI Taxonomy" id="137591"/>
    <lineage>
        <taxon>Bacteria</taxon>
        <taxon>Bacillati</taxon>
        <taxon>Bacillota</taxon>
        <taxon>Bacilli</taxon>
        <taxon>Lactobacillales</taxon>
        <taxon>Lactobacillaceae</taxon>
        <taxon>Weissella</taxon>
    </lineage>
</organism>
<sequence length="148" mass="16615">MIKILAEAVNKHGYNVFALSKEFDVLIEPMDLPPTRLSESSPETRIIFVNSELIGRPISRFVIAHGLVHILHHQSATLQSISDVADSSLLDRDATLTACEIAVRMYNRDKCNCMSCDAASVLSYFELPECFYGDVQRAIADFHQENKK</sequence>
<feature type="domain" description="IrrE N-terminal-like" evidence="1">
    <location>
        <begin position="24"/>
        <end position="79"/>
    </location>
</feature>
<accession>A0A1X4JJN5</accession>
<dbReference type="Proteomes" id="UP000193588">
    <property type="component" value="Unassembled WGS sequence"/>
</dbReference>
<comment type="caution">
    <text evidence="2">The sequence shown here is derived from an EMBL/GenBank/DDBJ whole genome shotgun (WGS) entry which is preliminary data.</text>
</comment>
<evidence type="ECO:0000313" key="3">
    <source>
        <dbReference type="Proteomes" id="UP000193588"/>
    </source>
</evidence>
<proteinExistence type="predicted"/>
<dbReference type="Pfam" id="PF06114">
    <property type="entry name" value="Peptidase_M78"/>
    <property type="match status" value="1"/>
</dbReference>
<gene>
    <name evidence="2" type="ORF">B9D04_09490</name>
</gene>
<name>A0A1X4JJN5_9LACO</name>
<dbReference type="RefSeq" id="WP_085639613.1">
    <property type="nucleotide sequence ID" value="NZ_NDXJ01000015.1"/>
</dbReference>
<dbReference type="EMBL" id="NDXJ01000015">
    <property type="protein sequence ID" value="OSP88815.1"/>
    <property type="molecule type" value="Genomic_DNA"/>
</dbReference>
<evidence type="ECO:0000259" key="1">
    <source>
        <dbReference type="Pfam" id="PF06114"/>
    </source>
</evidence>
<protein>
    <recommendedName>
        <fullName evidence="1">IrrE N-terminal-like domain-containing protein</fullName>
    </recommendedName>
</protein>
<dbReference type="AlphaFoldDB" id="A0A1X4JJN5"/>
<evidence type="ECO:0000313" key="2">
    <source>
        <dbReference type="EMBL" id="OSP88815.1"/>
    </source>
</evidence>